<dbReference type="InterPro" id="IPR047814">
    <property type="entry name" value="TfpX/TfpZ-like"/>
</dbReference>
<evidence type="ECO:0000313" key="2">
    <source>
        <dbReference type="EMBL" id="MEJ1250237.1"/>
    </source>
</evidence>
<feature type="transmembrane region" description="Helical" evidence="1">
    <location>
        <begin position="41"/>
        <end position="68"/>
    </location>
</feature>
<organism evidence="2 3">
    <name type="scientific">Denitratimonas tolerans</name>
    <dbReference type="NCBI Taxonomy" id="1338420"/>
    <lineage>
        <taxon>Bacteria</taxon>
        <taxon>Pseudomonadati</taxon>
        <taxon>Pseudomonadota</taxon>
        <taxon>Gammaproteobacteria</taxon>
        <taxon>Lysobacterales</taxon>
        <taxon>Lysobacteraceae</taxon>
        <taxon>Denitratimonas</taxon>
    </lineage>
</organism>
<comment type="caution">
    <text evidence="2">The sequence shown here is derived from an EMBL/GenBank/DDBJ whole genome shotgun (WGS) entry which is preliminary data.</text>
</comment>
<evidence type="ECO:0000256" key="1">
    <source>
        <dbReference type="SAM" id="Phobius"/>
    </source>
</evidence>
<keyword evidence="1" id="KW-0472">Membrane</keyword>
<feature type="transmembrane region" description="Helical" evidence="1">
    <location>
        <begin position="80"/>
        <end position="99"/>
    </location>
</feature>
<keyword evidence="3" id="KW-1185">Reference proteome</keyword>
<keyword evidence="1" id="KW-1133">Transmembrane helix</keyword>
<gene>
    <name evidence="2" type="primary">tfpZ</name>
    <name evidence="2" type="ORF">WB794_11200</name>
</gene>
<protein>
    <submittedName>
        <fullName evidence="2">TfpX/TfpZ family type IV pilin accessory protein</fullName>
    </submittedName>
</protein>
<dbReference type="NCBIfam" id="NF041437">
    <property type="entry name" value="TfpZ"/>
    <property type="match status" value="1"/>
</dbReference>
<keyword evidence="1" id="KW-0812">Transmembrane</keyword>
<dbReference type="EMBL" id="JBBDHC010000017">
    <property type="protein sequence ID" value="MEJ1250237.1"/>
    <property type="molecule type" value="Genomic_DNA"/>
</dbReference>
<accession>A0AAW9R8C2</accession>
<dbReference type="RefSeq" id="WP_337335942.1">
    <property type="nucleotide sequence ID" value="NZ_JBBDHC010000017.1"/>
</dbReference>
<name>A0AAW9R8C2_9GAMM</name>
<proteinExistence type="predicted"/>
<dbReference type="AlphaFoldDB" id="A0AAW9R8C2"/>
<dbReference type="Proteomes" id="UP001364472">
    <property type="component" value="Unassembled WGS sequence"/>
</dbReference>
<feature type="transmembrane region" description="Helical" evidence="1">
    <location>
        <begin position="12"/>
        <end position="35"/>
    </location>
</feature>
<reference evidence="2 3" key="1">
    <citation type="journal article" date="2016" name="Antonie Van Leeuwenhoek">
        <title>Denitratimonas tolerans gen. nov., sp. nov., a denitrifying bacterium isolated from a bioreactor for tannery wastewater treatment.</title>
        <authorList>
            <person name="Han S.I."/>
            <person name="Kim J.O."/>
            <person name="Lee Y.R."/>
            <person name="Ekpeghere K.I."/>
            <person name="Koh S.C."/>
            <person name="Whang K.S."/>
        </authorList>
    </citation>
    <scope>NUCLEOTIDE SEQUENCE [LARGE SCALE GENOMIC DNA]</scope>
    <source>
        <strain evidence="2 3">KACC 17565</strain>
    </source>
</reference>
<sequence length="249" mass="27308">MADFNFLIRLKALLVHLAGSIVLAALALGLIYGLWYPAPLATAVGVSSIVLLMLAVDVVLGPMLTFAVYQPGKKSLRFDLAVIVFIQLAAFAYGMATIAQGRPAWLVFNEDRFDVAQASDLDTRYLADALPEFRHPPWSGPAWVASVNPEDVEKRNQLVMESALGGSDLPQRVDLYRPLVQEADNMLARAKPLSDLEQFNTLEAVADAAGKWPQADAWLPLMSRSQPMVVLIERKVASPVAIVDLRPWD</sequence>
<evidence type="ECO:0000313" key="3">
    <source>
        <dbReference type="Proteomes" id="UP001364472"/>
    </source>
</evidence>